<dbReference type="OrthoDB" id="10426857at2759"/>
<reference evidence="2" key="2">
    <citation type="submission" date="2020-09" db="EMBL/GenBank/DDBJ databases">
        <title>Reference genome assembly for Australian Ascochyta lentis isolate Al4.</title>
        <authorList>
            <person name="Lee R.C."/>
            <person name="Farfan-Caceres L.M."/>
            <person name="Debler J.W."/>
            <person name="Williams A.H."/>
            <person name="Henares B.M."/>
        </authorList>
    </citation>
    <scope>NUCLEOTIDE SEQUENCE</scope>
    <source>
        <strain evidence="2">Al4</strain>
    </source>
</reference>
<evidence type="ECO:0000313" key="3">
    <source>
        <dbReference type="Proteomes" id="UP000651452"/>
    </source>
</evidence>
<accession>A0A8H7MH24</accession>
<keyword evidence="3" id="KW-1185">Reference proteome</keyword>
<proteinExistence type="predicted"/>
<dbReference type="Proteomes" id="UP000651452">
    <property type="component" value="Unassembled WGS sequence"/>
</dbReference>
<comment type="caution">
    <text evidence="2">The sequence shown here is derived from an EMBL/GenBank/DDBJ whole genome shotgun (WGS) entry which is preliminary data.</text>
</comment>
<reference evidence="2" key="1">
    <citation type="submission" date="2018-12" db="EMBL/GenBank/DDBJ databases">
        <authorList>
            <person name="Syme R.A."/>
            <person name="Farfan-Caceres L."/>
            <person name="Lichtenzveig J."/>
        </authorList>
    </citation>
    <scope>NUCLEOTIDE SEQUENCE</scope>
    <source>
        <strain evidence="2">Al4</strain>
    </source>
</reference>
<gene>
    <name evidence="2" type="ORF">EKO04_006062</name>
</gene>
<sequence length="361" mass="41757">MERHKRKHKQKERKQEKRARKEQDDTNENVEENNQGLQEIVNAEPIEKMKRVKSQRAAIEQKTLAEQALLAEAQKRDAKLKIPSRYNNQLQYMLAGLTKTHTPNKPGKGNSGVATNAGEELWVTYYKAAESKTDGVKGRVYGYVIRNDQEHMASLLALDYSKISSDIVYQAVQSTGKANPIITPKTFTQYARPVWFGQGFKLSKAAKRPGGVNPYLTRQRNKGRVVQPRIVADNDITMPIADARKIIKAYASRGDFDDGMYEQLRAAVQLYRGTEHQPSKQTLQDAKVWAEKRNESPFKYSLYMKWETGQVRNLKQTKKKKKAETWQEKFQREDFTIYDLSLEDLSDLLAELYRYCTQFRH</sequence>
<dbReference type="EMBL" id="RZGK01000010">
    <property type="protein sequence ID" value="KAF9696084.1"/>
    <property type="molecule type" value="Genomic_DNA"/>
</dbReference>
<evidence type="ECO:0000313" key="2">
    <source>
        <dbReference type="EMBL" id="KAF9696084.1"/>
    </source>
</evidence>
<name>A0A8H7MH24_9PLEO</name>
<dbReference type="AlphaFoldDB" id="A0A8H7MH24"/>
<feature type="compositionally biased region" description="Basic and acidic residues" evidence="1">
    <location>
        <begin position="13"/>
        <end position="24"/>
    </location>
</feature>
<protein>
    <submittedName>
        <fullName evidence="2">Uncharacterized protein</fullName>
    </submittedName>
</protein>
<feature type="compositionally biased region" description="Basic residues" evidence="1">
    <location>
        <begin position="1"/>
        <end position="12"/>
    </location>
</feature>
<organism evidence="2 3">
    <name type="scientific">Ascochyta lentis</name>
    <dbReference type="NCBI Taxonomy" id="205686"/>
    <lineage>
        <taxon>Eukaryota</taxon>
        <taxon>Fungi</taxon>
        <taxon>Dikarya</taxon>
        <taxon>Ascomycota</taxon>
        <taxon>Pezizomycotina</taxon>
        <taxon>Dothideomycetes</taxon>
        <taxon>Pleosporomycetidae</taxon>
        <taxon>Pleosporales</taxon>
        <taxon>Pleosporineae</taxon>
        <taxon>Didymellaceae</taxon>
        <taxon>Ascochyta</taxon>
    </lineage>
</organism>
<evidence type="ECO:0000256" key="1">
    <source>
        <dbReference type="SAM" id="MobiDB-lite"/>
    </source>
</evidence>
<feature type="region of interest" description="Disordered" evidence="1">
    <location>
        <begin position="1"/>
        <end position="39"/>
    </location>
</feature>